<keyword evidence="1" id="KW-0812">Transmembrane</keyword>
<evidence type="ECO:0008006" key="4">
    <source>
        <dbReference type="Google" id="ProtNLM"/>
    </source>
</evidence>
<feature type="transmembrane region" description="Helical" evidence="1">
    <location>
        <begin position="20"/>
        <end position="39"/>
    </location>
</feature>
<feature type="transmembrane region" description="Helical" evidence="1">
    <location>
        <begin position="119"/>
        <end position="145"/>
    </location>
</feature>
<accession>A0A9X0U367</accession>
<keyword evidence="1" id="KW-1133">Transmembrane helix</keyword>
<sequence>MPKLETNAEAYPRSLDWLRYFCAFMLYMYGISKLLHLQFNMQTLLARQPVGSLTGYQLTWFYFGFSRVYASILGLTQVVGATLLLFRKTTLLGTLAMLPVIANILLVNMFILVTDYGPYLISGLICTSLLIILWHQRAALVFLLWSTQSREPVRSLRTHQWIRLAIVLAATTIMVSGTILQHHVERLREQNRHRPAVVNPSE</sequence>
<evidence type="ECO:0000313" key="2">
    <source>
        <dbReference type="EMBL" id="MBB5327610.1"/>
    </source>
</evidence>
<evidence type="ECO:0000256" key="1">
    <source>
        <dbReference type="SAM" id="Phobius"/>
    </source>
</evidence>
<feature type="transmembrane region" description="Helical" evidence="1">
    <location>
        <begin position="92"/>
        <end position="113"/>
    </location>
</feature>
<reference evidence="2 3" key="1">
    <citation type="submission" date="2020-08" db="EMBL/GenBank/DDBJ databases">
        <title>Genomic Encyclopedia of Type Strains, Phase IV (KMG-V): Genome sequencing to study the core and pangenomes of soil and plant-associated prokaryotes.</title>
        <authorList>
            <person name="Whitman W."/>
        </authorList>
    </citation>
    <scope>NUCLEOTIDE SEQUENCE [LARGE SCALE GENOMIC DNA]</scope>
    <source>
        <strain evidence="2 3">X5P2</strain>
    </source>
</reference>
<comment type="caution">
    <text evidence="2">The sequence shown here is derived from an EMBL/GenBank/DDBJ whole genome shotgun (WGS) entry which is preliminary data.</text>
</comment>
<organism evidence="2 3">
    <name type="scientific">Tunturiibacter gelidiferens</name>
    <dbReference type="NCBI Taxonomy" id="3069689"/>
    <lineage>
        <taxon>Bacteria</taxon>
        <taxon>Pseudomonadati</taxon>
        <taxon>Acidobacteriota</taxon>
        <taxon>Terriglobia</taxon>
        <taxon>Terriglobales</taxon>
        <taxon>Acidobacteriaceae</taxon>
        <taxon>Tunturiibacter</taxon>
    </lineage>
</organism>
<dbReference type="AlphaFoldDB" id="A0A9X0U367"/>
<dbReference type="Proteomes" id="UP000535182">
    <property type="component" value="Unassembled WGS sequence"/>
</dbReference>
<proteinExistence type="predicted"/>
<feature type="transmembrane region" description="Helical" evidence="1">
    <location>
        <begin position="59"/>
        <end position="85"/>
    </location>
</feature>
<gene>
    <name evidence="2" type="ORF">HDF14_001215</name>
</gene>
<evidence type="ECO:0000313" key="3">
    <source>
        <dbReference type="Proteomes" id="UP000535182"/>
    </source>
</evidence>
<keyword evidence="3" id="KW-1185">Reference proteome</keyword>
<dbReference type="EMBL" id="JACHEB010000002">
    <property type="protein sequence ID" value="MBB5327610.1"/>
    <property type="molecule type" value="Genomic_DNA"/>
</dbReference>
<name>A0A9X0U367_9BACT</name>
<dbReference type="RefSeq" id="WP_183974410.1">
    <property type="nucleotide sequence ID" value="NZ_JACHEB010000002.1"/>
</dbReference>
<feature type="transmembrane region" description="Helical" evidence="1">
    <location>
        <begin position="161"/>
        <end position="180"/>
    </location>
</feature>
<keyword evidence="1" id="KW-0472">Membrane</keyword>
<protein>
    <recommendedName>
        <fullName evidence="4">DoxX family membrane protein</fullName>
    </recommendedName>
</protein>